<dbReference type="OrthoDB" id="9803333at2"/>
<sequence>MSGLLRDKVIVISGVGPGLGTTLARRCAGEGADLVLVARTTSRLKAVAEAVIEVGRRAVPFAGDLTVEDDVNRLVGAAVSAFGRVDGLVNNAFMSPSMKPFAETTFAYIRDSMELTVLGALRAILAFSPALAASGGAIVNLSSAVIRHSDPLYGPYKLAKSASLAMSQSLSSELGGLGIRVNSVAPGYIWGQVLREYFEAQARESGVSVDAVYAAVAEKSDLKRLVTEDDVASAIIFLLSNMAGGITGQTLDVNCGEFKA</sequence>
<keyword evidence="3" id="KW-1185">Reference proteome</keyword>
<dbReference type="PRINTS" id="PR00081">
    <property type="entry name" value="GDHRDH"/>
</dbReference>
<evidence type="ECO:0000313" key="2">
    <source>
        <dbReference type="EMBL" id="SOX53856.1"/>
    </source>
</evidence>
<dbReference type="InterPro" id="IPR002347">
    <property type="entry name" value="SDR_fam"/>
</dbReference>
<dbReference type="InterPro" id="IPR036291">
    <property type="entry name" value="NAD(P)-bd_dom_sf"/>
</dbReference>
<reference evidence="2" key="1">
    <citation type="submission" date="2018-01" db="EMBL/GenBank/DDBJ databases">
        <authorList>
            <consortium name="Urmite Genomes"/>
        </authorList>
    </citation>
    <scope>NUCLEOTIDE SEQUENCE [LARGE SCALE GENOMIC DNA]</scope>
    <source>
        <strain evidence="2">AFP003</strain>
    </source>
</reference>
<dbReference type="SUPFAM" id="SSF51735">
    <property type="entry name" value="NAD(P)-binding Rossmann-fold domains"/>
    <property type="match status" value="1"/>
</dbReference>
<dbReference type="NCBIfam" id="NF005909">
    <property type="entry name" value="PRK07890.1"/>
    <property type="match status" value="1"/>
</dbReference>
<proteinExistence type="predicted"/>
<dbReference type="PRINTS" id="PR00080">
    <property type="entry name" value="SDRFAMILY"/>
</dbReference>
<organism evidence="2 3">
    <name type="scientific">Mycobacterium ahvazicum</name>
    <dbReference type="NCBI Taxonomy" id="1964395"/>
    <lineage>
        <taxon>Bacteria</taxon>
        <taxon>Bacillati</taxon>
        <taxon>Actinomycetota</taxon>
        <taxon>Actinomycetes</taxon>
        <taxon>Mycobacteriales</taxon>
        <taxon>Mycobacteriaceae</taxon>
        <taxon>Mycobacterium</taxon>
        <taxon>Mycobacterium simiae complex</taxon>
    </lineage>
</organism>
<dbReference type="FunFam" id="3.40.50.720:FF:000084">
    <property type="entry name" value="Short-chain dehydrogenase reductase"/>
    <property type="match status" value="1"/>
</dbReference>
<dbReference type="EMBL" id="FXEG02000002">
    <property type="protein sequence ID" value="SOX53856.1"/>
    <property type="molecule type" value="Genomic_DNA"/>
</dbReference>
<dbReference type="Proteomes" id="UP000236318">
    <property type="component" value="Unassembled WGS sequence"/>
</dbReference>
<gene>
    <name evidence="2" type="ORF">MAAFP003_2532</name>
</gene>
<dbReference type="GO" id="GO:0016491">
    <property type="term" value="F:oxidoreductase activity"/>
    <property type="evidence" value="ECO:0007669"/>
    <property type="project" value="UniProtKB-KW"/>
</dbReference>
<accession>A0A2K4YAN9</accession>
<dbReference type="PANTHER" id="PTHR43975:SF2">
    <property type="entry name" value="EG:BACR7A4.14 PROTEIN-RELATED"/>
    <property type="match status" value="1"/>
</dbReference>
<name>A0A2K4YAN9_9MYCO</name>
<dbReference type="PANTHER" id="PTHR43975">
    <property type="entry name" value="ZGC:101858"/>
    <property type="match status" value="1"/>
</dbReference>
<dbReference type="Gene3D" id="3.40.50.720">
    <property type="entry name" value="NAD(P)-binding Rossmann-like Domain"/>
    <property type="match status" value="1"/>
</dbReference>
<evidence type="ECO:0000313" key="3">
    <source>
        <dbReference type="Proteomes" id="UP000236318"/>
    </source>
</evidence>
<dbReference type="Pfam" id="PF13561">
    <property type="entry name" value="adh_short_C2"/>
    <property type="match status" value="1"/>
</dbReference>
<evidence type="ECO:0000256" key="1">
    <source>
        <dbReference type="ARBA" id="ARBA00023002"/>
    </source>
</evidence>
<comment type="caution">
    <text evidence="2">The sequence shown here is derived from an EMBL/GenBank/DDBJ whole genome shotgun (WGS) entry which is preliminary data.</text>
</comment>
<dbReference type="RefSeq" id="WP_096287381.1">
    <property type="nucleotide sequence ID" value="NZ_FXEG02000002.1"/>
</dbReference>
<protein>
    <submittedName>
        <fullName evidence="2">KR domain-containing protein</fullName>
    </submittedName>
</protein>
<dbReference type="AlphaFoldDB" id="A0A2K4YAN9"/>
<keyword evidence="1" id="KW-0560">Oxidoreductase</keyword>